<sequence>MMFLARCSFNGVDKKNFSKRGNYLKVLGKAKQKSPLNSELLNKTKLNLGEVYYFARFSATKSQFTRAQKPFM</sequence>
<keyword evidence="3" id="KW-1185">Reference proteome</keyword>
<dbReference type="EMBL" id="LOSN02000001">
    <property type="protein sequence ID" value="PNP27501.1"/>
    <property type="molecule type" value="Genomic_DNA"/>
</dbReference>
<evidence type="ECO:0000313" key="4">
    <source>
        <dbReference type="Proteomes" id="UP000714625"/>
    </source>
</evidence>
<evidence type="ECO:0000313" key="2">
    <source>
        <dbReference type="EMBL" id="PNP27501.1"/>
    </source>
</evidence>
<protein>
    <submittedName>
        <fullName evidence="1">Uncharacterized protein</fullName>
    </submittedName>
</protein>
<dbReference type="Proteomes" id="UP000714625">
    <property type="component" value="Unassembled WGS sequence"/>
</dbReference>
<accession>A0AA36UU02</accession>
<proteinExistence type="predicted"/>
<dbReference type="EMBL" id="AAXMUW010000061">
    <property type="protein sequence ID" value="EGQ9137539.1"/>
    <property type="molecule type" value="Genomic_DNA"/>
</dbReference>
<name>A0AA36UU02_VIBAL</name>
<evidence type="ECO:0000313" key="3">
    <source>
        <dbReference type="Proteomes" id="UP000054316"/>
    </source>
</evidence>
<gene>
    <name evidence="2" type="ORF">AL553_014135</name>
    <name evidence="1" type="ORF">GHY86_20675</name>
</gene>
<organism evidence="1 4">
    <name type="scientific">Vibrio alginolyticus</name>
    <dbReference type="NCBI Taxonomy" id="663"/>
    <lineage>
        <taxon>Bacteria</taxon>
        <taxon>Pseudomonadati</taxon>
        <taxon>Pseudomonadota</taxon>
        <taxon>Gammaproteobacteria</taxon>
        <taxon>Vibrionales</taxon>
        <taxon>Vibrionaceae</taxon>
        <taxon>Vibrio</taxon>
    </lineage>
</organism>
<evidence type="ECO:0000313" key="1">
    <source>
        <dbReference type="EMBL" id="EGQ9137539.1"/>
    </source>
</evidence>
<comment type="caution">
    <text evidence="1">The sequence shown here is derived from an EMBL/GenBank/DDBJ whole genome shotgun (WGS) entry which is preliminary data.</text>
</comment>
<dbReference type="Proteomes" id="UP000054316">
    <property type="component" value="Unassembled WGS sequence"/>
</dbReference>
<reference evidence="1" key="2">
    <citation type="submission" date="2019-11" db="EMBL/GenBank/DDBJ databases">
        <authorList>
            <consortium name="PulseNet: The National Subtyping Network for Foodborne Disease Surveillance"/>
            <person name="Tarr C.L."/>
            <person name="Trees E."/>
            <person name="Katz L.S."/>
            <person name="Carleton-Romer H.A."/>
            <person name="Stroika S."/>
            <person name="Kucerova Z."/>
            <person name="Roache K.F."/>
            <person name="Sabol A.L."/>
            <person name="Besser J."/>
            <person name="Gerner-Smidt P."/>
        </authorList>
    </citation>
    <scope>NUCLEOTIDE SEQUENCE</scope>
    <source>
        <strain evidence="1">PNUSAV001129</strain>
    </source>
</reference>
<dbReference type="AlphaFoldDB" id="A0AA36UU02"/>
<reference evidence="2 3" key="1">
    <citation type="submission" date="2017-12" db="EMBL/GenBank/DDBJ databases">
        <title>FDA dAtabase for Regulatory Grade micrObial Sequences (FDA-ARGOS): Supporting development and validation of Infectious Disease Dx tests.</title>
        <authorList>
            <person name="Hoffmann M."/>
            <person name="Allard M."/>
            <person name="Evans P."/>
            <person name="Brown E."/>
            <person name="Tallon L.J."/>
            <person name="Sadzewicz L."/>
            <person name="Sengamalay N."/>
            <person name="Ott S."/>
            <person name="Godinez A."/>
            <person name="Nagaraj S."/>
            <person name="Vavikolanu K."/>
            <person name="Aluvathingal J."/>
            <person name="Nadendla S."/>
            <person name="Hobson J."/>
            <person name="Sichtig H."/>
        </authorList>
    </citation>
    <scope>NUCLEOTIDE SEQUENCE [LARGE SCALE GENOMIC DNA]</scope>
    <source>
        <strain evidence="3">ATCC 17749</strain>
        <strain evidence="2">FDAARGOS_97</strain>
    </source>
</reference>